<protein>
    <submittedName>
        <fullName evidence="5">Metal dependent phosphohydrolase</fullName>
    </submittedName>
</protein>
<comment type="caution">
    <text evidence="5">The sequence shown here is derived from an EMBL/GenBank/DDBJ whole genome shotgun (WGS) entry which is preliminary data.</text>
</comment>
<evidence type="ECO:0000256" key="2">
    <source>
        <dbReference type="PROSITE-ProRule" id="PRU00110"/>
    </source>
</evidence>
<dbReference type="RefSeq" id="WP_130460176.1">
    <property type="nucleotide sequence ID" value="NZ_SHKM01000003.1"/>
</dbReference>
<dbReference type="PANTHER" id="PTHR43155">
    <property type="entry name" value="CYCLIC DI-GMP PHOSPHODIESTERASE PA4108-RELATED"/>
    <property type="match status" value="1"/>
</dbReference>
<feature type="domain" description="HPt" evidence="3">
    <location>
        <begin position="9"/>
        <end position="116"/>
    </location>
</feature>
<dbReference type="EMBL" id="SHKM01000003">
    <property type="protein sequence ID" value="RZT75962.1"/>
    <property type="molecule type" value="Genomic_DNA"/>
</dbReference>
<dbReference type="InterPro" id="IPR003607">
    <property type="entry name" value="HD/PDEase_dom"/>
</dbReference>
<dbReference type="PROSITE" id="PS51832">
    <property type="entry name" value="HD_GYP"/>
    <property type="match status" value="1"/>
</dbReference>
<dbReference type="CDD" id="cd00077">
    <property type="entry name" value="HDc"/>
    <property type="match status" value="1"/>
</dbReference>
<accession>A0ABY0ILA6</accession>
<dbReference type="InterPro" id="IPR036641">
    <property type="entry name" value="HPT_dom_sf"/>
</dbReference>
<dbReference type="Pfam" id="PF01627">
    <property type="entry name" value="Hpt"/>
    <property type="match status" value="1"/>
</dbReference>
<dbReference type="InterPro" id="IPR037522">
    <property type="entry name" value="HD_GYP_dom"/>
</dbReference>
<keyword evidence="2" id="KW-0597">Phosphoprotein</keyword>
<proteinExistence type="predicted"/>
<evidence type="ECO:0000259" key="4">
    <source>
        <dbReference type="PROSITE" id="PS51832"/>
    </source>
</evidence>
<dbReference type="PROSITE" id="PS50894">
    <property type="entry name" value="HPT"/>
    <property type="match status" value="1"/>
</dbReference>
<gene>
    <name evidence="5" type="ORF">EV678_3149</name>
</gene>
<evidence type="ECO:0000313" key="5">
    <source>
        <dbReference type="EMBL" id="RZT75962.1"/>
    </source>
</evidence>
<feature type="domain" description="HD-GYP" evidence="4">
    <location>
        <begin position="172"/>
        <end position="368"/>
    </location>
</feature>
<dbReference type="Gene3D" id="1.10.3210.10">
    <property type="entry name" value="Hypothetical protein af1432"/>
    <property type="match status" value="1"/>
</dbReference>
<keyword evidence="1" id="KW-0902">Two-component regulatory system</keyword>
<evidence type="ECO:0000259" key="3">
    <source>
        <dbReference type="PROSITE" id="PS50894"/>
    </source>
</evidence>
<dbReference type="Gene3D" id="1.20.120.160">
    <property type="entry name" value="HPT domain"/>
    <property type="match status" value="1"/>
</dbReference>
<dbReference type="Proteomes" id="UP000292136">
    <property type="component" value="Unassembled WGS sequence"/>
</dbReference>
<dbReference type="Pfam" id="PF13487">
    <property type="entry name" value="HD_5"/>
    <property type="match status" value="1"/>
</dbReference>
<dbReference type="SUPFAM" id="SSF47226">
    <property type="entry name" value="Histidine-containing phosphotransfer domain, HPT domain"/>
    <property type="match status" value="1"/>
</dbReference>
<organism evidence="5 6">
    <name type="scientific">Azospira oryzae</name>
    <dbReference type="NCBI Taxonomy" id="146939"/>
    <lineage>
        <taxon>Bacteria</taxon>
        <taxon>Pseudomonadati</taxon>
        <taxon>Pseudomonadota</taxon>
        <taxon>Betaproteobacteria</taxon>
        <taxon>Rhodocyclales</taxon>
        <taxon>Rhodocyclaceae</taxon>
        <taxon>Azospira</taxon>
    </lineage>
</organism>
<dbReference type="PANTHER" id="PTHR43155:SF2">
    <property type="entry name" value="CYCLIC DI-GMP PHOSPHODIESTERASE PA4108"/>
    <property type="match status" value="1"/>
</dbReference>
<name>A0ABY0ILA6_9RHOO</name>
<keyword evidence="6" id="KW-1185">Reference proteome</keyword>
<dbReference type="InterPro" id="IPR008207">
    <property type="entry name" value="Sig_transdc_His_kin_Hpt_dom"/>
</dbReference>
<feature type="modified residue" description="Phosphohistidine" evidence="2">
    <location>
        <position position="56"/>
    </location>
</feature>
<dbReference type="CDD" id="cd00088">
    <property type="entry name" value="HPT"/>
    <property type="match status" value="1"/>
</dbReference>
<dbReference type="SUPFAM" id="SSF109604">
    <property type="entry name" value="HD-domain/PDEase-like"/>
    <property type="match status" value="1"/>
</dbReference>
<evidence type="ECO:0000256" key="1">
    <source>
        <dbReference type="ARBA" id="ARBA00023012"/>
    </source>
</evidence>
<reference evidence="5 6" key="1">
    <citation type="submission" date="2019-02" db="EMBL/GenBank/DDBJ databases">
        <title>Genomic Encyclopedia of Type Strains, Phase IV (KMG-IV): sequencing the most valuable type-strain genomes for metagenomic binning, comparative biology and taxonomic classification.</title>
        <authorList>
            <person name="Goeker M."/>
        </authorList>
    </citation>
    <scope>NUCLEOTIDE SEQUENCE [LARGE SCALE GENOMIC DNA]</scope>
    <source>
        <strain evidence="5 6">DSM 21223</strain>
    </source>
</reference>
<sequence length="368" mass="40491">MSNVKTLNPLIPDPEIFQDFVDALGDHIPAIERDIGRLKNAPEDRAVLADLFRAVHTIKGDAALCKLDLAVRIAHPIESILSRLREGQLQFSDLIGEAVLLALDRLELAIDAIGAGRSVENLRLDKLIQGLDALGGCQPAEVDQYSAELIEAVTGFQPIASIGTAPRQARPVLRSNEHLANDLRFFRSLAQQFENRSPLFKGRSARLLKLALDTNAEAGKPVDPVQLAAAVYMHDLGMMFVPESVWLKVGRMTDEEKQQLRQHPLQGAGLLQRMEGWEEAARMVAEHHEMPDGAGYPRGLGQRDICDGAKILAIVDAFEAVTLKHGQRGHTRSVLRAIAEVNACDKQFAPEWIAPFNAVIRRQVEAAD</sequence>
<evidence type="ECO:0000313" key="6">
    <source>
        <dbReference type="Proteomes" id="UP000292136"/>
    </source>
</evidence>
<dbReference type="SMART" id="SM00073">
    <property type="entry name" value="HPT"/>
    <property type="match status" value="1"/>
</dbReference>